<dbReference type="OMA" id="QNGHTIS"/>
<dbReference type="Pfam" id="PF00075">
    <property type="entry name" value="RNase_H"/>
    <property type="match status" value="1"/>
</dbReference>
<dbReference type="Gene3D" id="3.30.420.10">
    <property type="entry name" value="Ribonuclease H-like superfamily/Ribonuclease H"/>
    <property type="match status" value="1"/>
</dbReference>
<dbReference type="PROSITE" id="PS50879">
    <property type="entry name" value="RNASE_H_1"/>
    <property type="match status" value="1"/>
</dbReference>
<name>A0A9W2ZZN7_BIOGL</name>
<protein>
    <submittedName>
        <fullName evidence="3 4">Uncharacterized protein LOC129925234</fullName>
    </submittedName>
</protein>
<dbReference type="InterPro" id="IPR002156">
    <property type="entry name" value="RNaseH_domain"/>
</dbReference>
<feature type="domain" description="RNase H type-1" evidence="1">
    <location>
        <begin position="207"/>
        <end position="343"/>
    </location>
</feature>
<evidence type="ECO:0000313" key="4">
    <source>
        <dbReference type="RefSeq" id="XP_055880472.1"/>
    </source>
</evidence>
<dbReference type="RefSeq" id="XP_055880472.1">
    <property type="nucleotide sequence ID" value="XM_056024497.1"/>
</dbReference>
<dbReference type="InterPro" id="IPR036397">
    <property type="entry name" value="RNaseH_sf"/>
</dbReference>
<dbReference type="Proteomes" id="UP001165740">
    <property type="component" value="Chromosome 3"/>
</dbReference>
<evidence type="ECO:0000313" key="3">
    <source>
        <dbReference type="RefSeq" id="XP_055880471.1"/>
    </source>
</evidence>
<evidence type="ECO:0000313" key="2">
    <source>
        <dbReference type="Proteomes" id="UP001165740"/>
    </source>
</evidence>
<evidence type="ECO:0000259" key="1">
    <source>
        <dbReference type="PROSITE" id="PS50879"/>
    </source>
</evidence>
<proteinExistence type="predicted"/>
<organism evidence="2 4">
    <name type="scientific">Biomphalaria glabrata</name>
    <name type="common">Bloodfluke planorb</name>
    <name type="synonym">Freshwater snail</name>
    <dbReference type="NCBI Taxonomy" id="6526"/>
    <lineage>
        <taxon>Eukaryota</taxon>
        <taxon>Metazoa</taxon>
        <taxon>Spiralia</taxon>
        <taxon>Lophotrochozoa</taxon>
        <taxon>Mollusca</taxon>
        <taxon>Gastropoda</taxon>
        <taxon>Heterobranchia</taxon>
        <taxon>Euthyneura</taxon>
        <taxon>Panpulmonata</taxon>
        <taxon>Hygrophila</taxon>
        <taxon>Lymnaeoidea</taxon>
        <taxon>Planorbidae</taxon>
        <taxon>Biomphalaria</taxon>
    </lineage>
</organism>
<dbReference type="GO" id="GO:0003676">
    <property type="term" value="F:nucleic acid binding"/>
    <property type="evidence" value="ECO:0007669"/>
    <property type="project" value="InterPro"/>
</dbReference>
<accession>A0A9W2ZZN7</accession>
<sequence length="473" mass="53330">MLQHVQNIERKASEKLALLRKLASTKWGAKADMLRTLYLGAVRSQIEYSYTVQDYASKTALESLDRVQAQALRFICGTFRTSPTNAAEILTNVAPLHLRRERAVLTAYERYKRGDSRLPTSILVRQWRERNHIKMRSFLHIAANLSKSAGLSTDRIPIRRISTCPPWRRFPAPQINLSLIGQEGATKRRLTPAILQNLASITIKSYPSDAIFCYTDGSVLRDPDRSGYGALIVYPNQIEPDRLSGPCGYAELTGITRAFEAIRARMLQRETSTTTVVLVTDSRSSLQAMGGGGGGLPVIEEAIGAADNIRRAIGAVVFIQWGPLHCGVKGNETADALAREGAMAATHLEAPSTYLQATAQIRALIREKWLNRMRHPDRDDPWWRLRRSEQSIFAQCRTEHCPIWAYFARFRTNFDSRCRHCGESVETVSHVLYECPQLRELRGDLPVQSLDLYGSYEALRRTAKFLARALRED</sequence>
<dbReference type="RefSeq" id="XP_055880471.1">
    <property type="nucleotide sequence ID" value="XM_056024496.1"/>
</dbReference>
<dbReference type="AlphaFoldDB" id="A0A9W2ZZN7"/>
<dbReference type="CDD" id="cd09276">
    <property type="entry name" value="Rnase_HI_RT_non_LTR"/>
    <property type="match status" value="1"/>
</dbReference>
<gene>
    <name evidence="3 4" type="primary">LOC129925234</name>
</gene>
<dbReference type="GO" id="GO:0004523">
    <property type="term" value="F:RNA-DNA hybrid ribonuclease activity"/>
    <property type="evidence" value="ECO:0007669"/>
    <property type="project" value="InterPro"/>
</dbReference>
<dbReference type="SUPFAM" id="SSF53098">
    <property type="entry name" value="Ribonuclease H-like"/>
    <property type="match status" value="1"/>
</dbReference>
<dbReference type="InterPro" id="IPR012337">
    <property type="entry name" value="RNaseH-like_sf"/>
</dbReference>
<dbReference type="OrthoDB" id="8058536at2759"/>
<dbReference type="GeneID" id="129925234"/>
<keyword evidence="2" id="KW-1185">Reference proteome</keyword>
<reference evidence="3 4" key="1">
    <citation type="submission" date="2025-04" db="UniProtKB">
        <authorList>
            <consortium name="RefSeq"/>
        </authorList>
    </citation>
    <scope>IDENTIFICATION</scope>
</reference>